<evidence type="ECO:0000256" key="3">
    <source>
        <dbReference type="ARBA" id="ARBA00039441"/>
    </source>
</evidence>
<comment type="similarity">
    <text evidence="2">Belongs to the prokaryotic/mitochondrial release factor family. Mitochondrion-specific ribosomal protein mL62 subfamily.</text>
</comment>
<dbReference type="GO" id="GO:0005762">
    <property type="term" value="C:mitochondrial large ribosomal subunit"/>
    <property type="evidence" value="ECO:0007669"/>
    <property type="project" value="TreeGrafter"/>
</dbReference>
<sequence length="170" mass="19711">MFRNLAIRGIQAAPSFSSCRAQATQAERFSGEIPTEQIEKRFTRSSGPGGQNIQKSLTKCEIRFKLTNASWIPEHLKDSVAQRFSNRINADGEVVIDSDRTRERSMNLADCFDKLRSTIYDVEEDLEKREESEEDRRVLMKRQEIAAQKRLEEKRRAAKLRQTRTENFAL</sequence>
<dbReference type="FunFam" id="3.30.160.20:FF:000046">
    <property type="entry name" value="Peptidyl-tRNA hydrolase ICT1"/>
    <property type="match status" value="1"/>
</dbReference>
<evidence type="ECO:0000259" key="5">
    <source>
        <dbReference type="PROSITE" id="PS50921"/>
    </source>
</evidence>
<dbReference type="SUPFAM" id="SSF110916">
    <property type="entry name" value="Peptidyl-tRNA hydrolase domain-like"/>
    <property type="match status" value="1"/>
</dbReference>
<evidence type="ECO:0000313" key="6">
    <source>
        <dbReference type="Proteomes" id="UP000887575"/>
    </source>
</evidence>
<proteinExistence type="inferred from homology"/>
<dbReference type="InterPro" id="IPR000352">
    <property type="entry name" value="Pep_chain_release_fac_I"/>
</dbReference>
<protein>
    <recommendedName>
        <fullName evidence="3">Large ribosomal subunit protein mL62</fullName>
        <ecNumber evidence="1">3.1.1.29</ecNumber>
    </recommendedName>
    <alternativeName>
        <fullName evidence="4">Peptidyl-tRNA hydrolase ICT1, mitochondrial</fullName>
    </alternativeName>
</protein>
<dbReference type="InterPro" id="IPR005561">
    <property type="entry name" value="ANTAR"/>
</dbReference>
<dbReference type="GO" id="GO:0070126">
    <property type="term" value="P:mitochondrial translational termination"/>
    <property type="evidence" value="ECO:0007669"/>
    <property type="project" value="TreeGrafter"/>
</dbReference>
<dbReference type="GO" id="GO:0003723">
    <property type="term" value="F:RNA binding"/>
    <property type="evidence" value="ECO:0007669"/>
    <property type="project" value="InterPro"/>
</dbReference>
<dbReference type="WBParaSite" id="MBELARI_LOCUS21596">
    <property type="protein sequence ID" value="MBELARI_LOCUS21596"/>
    <property type="gene ID" value="MBELARI_LOCUS21596"/>
</dbReference>
<dbReference type="GO" id="GO:0016150">
    <property type="term" value="F:translation release factor activity, codon nonspecific"/>
    <property type="evidence" value="ECO:0007669"/>
    <property type="project" value="TreeGrafter"/>
</dbReference>
<dbReference type="Gene3D" id="3.30.160.20">
    <property type="match status" value="1"/>
</dbReference>
<reference evidence="7" key="1">
    <citation type="submission" date="2024-02" db="UniProtKB">
        <authorList>
            <consortium name="WormBaseParasite"/>
        </authorList>
    </citation>
    <scope>IDENTIFICATION</scope>
</reference>
<name>A0AAF3F5D6_9BILA</name>
<dbReference type="EC" id="3.1.1.29" evidence="1"/>
<dbReference type="PROSITE" id="PS50921">
    <property type="entry name" value="ANTAR"/>
    <property type="match status" value="1"/>
</dbReference>
<organism evidence="6 7">
    <name type="scientific">Mesorhabditis belari</name>
    <dbReference type="NCBI Taxonomy" id="2138241"/>
    <lineage>
        <taxon>Eukaryota</taxon>
        <taxon>Metazoa</taxon>
        <taxon>Ecdysozoa</taxon>
        <taxon>Nematoda</taxon>
        <taxon>Chromadorea</taxon>
        <taxon>Rhabditida</taxon>
        <taxon>Rhabditina</taxon>
        <taxon>Rhabditomorpha</taxon>
        <taxon>Rhabditoidea</taxon>
        <taxon>Rhabditidae</taxon>
        <taxon>Mesorhabditinae</taxon>
        <taxon>Mesorhabditis</taxon>
    </lineage>
</organism>
<evidence type="ECO:0000256" key="1">
    <source>
        <dbReference type="ARBA" id="ARBA00013260"/>
    </source>
</evidence>
<evidence type="ECO:0000313" key="7">
    <source>
        <dbReference type="WBParaSite" id="MBELARI_LOCUS21596"/>
    </source>
</evidence>
<dbReference type="InterPro" id="IPR052104">
    <property type="entry name" value="Mito_Release_Factor_mL62"/>
</dbReference>
<dbReference type="Proteomes" id="UP000887575">
    <property type="component" value="Unassembled WGS sequence"/>
</dbReference>
<evidence type="ECO:0000256" key="2">
    <source>
        <dbReference type="ARBA" id="ARBA00038225"/>
    </source>
</evidence>
<dbReference type="AlphaFoldDB" id="A0AAF3F5D6"/>
<evidence type="ECO:0000256" key="4">
    <source>
        <dbReference type="ARBA" id="ARBA00041531"/>
    </source>
</evidence>
<dbReference type="PANTHER" id="PTHR11075">
    <property type="entry name" value="PEPTIDE CHAIN RELEASE FACTOR"/>
    <property type="match status" value="1"/>
</dbReference>
<dbReference type="PROSITE" id="PS51257">
    <property type="entry name" value="PROKAR_LIPOPROTEIN"/>
    <property type="match status" value="1"/>
</dbReference>
<dbReference type="Pfam" id="PF00472">
    <property type="entry name" value="RF-1"/>
    <property type="match status" value="1"/>
</dbReference>
<dbReference type="GO" id="GO:0004045">
    <property type="term" value="F:peptidyl-tRNA hydrolase activity"/>
    <property type="evidence" value="ECO:0007669"/>
    <property type="project" value="UniProtKB-EC"/>
</dbReference>
<feature type="domain" description="ANTAR" evidence="5">
    <location>
        <begin position="112"/>
        <end position="170"/>
    </location>
</feature>
<accession>A0AAF3F5D6</accession>
<dbReference type="PANTHER" id="PTHR11075:SF54">
    <property type="entry name" value="LARGE RIBOSOMAL SUBUNIT PROTEIN ML62"/>
    <property type="match status" value="1"/>
</dbReference>
<keyword evidence="6" id="KW-1185">Reference proteome</keyword>